<dbReference type="Pfam" id="PF09339">
    <property type="entry name" value="HTH_IclR"/>
    <property type="match status" value="1"/>
</dbReference>
<dbReference type="GO" id="GO:0003677">
    <property type="term" value="F:DNA binding"/>
    <property type="evidence" value="ECO:0007669"/>
    <property type="project" value="UniProtKB-KW"/>
</dbReference>
<evidence type="ECO:0000259" key="5">
    <source>
        <dbReference type="PROSITE" id="PS51077"/>
    </source>
</evidence>
<keyword evidence="2" id="KW-0238">DNA-binding</keyword>
<keyword evidence="1" id="KW-0805">Transcription regulation</keyword>
<feature type="domain" description="IclR-ED" evidence="6">
    <location>
        <begin position="107"/>
        <end position="288"/>
    </location>
</feature>
<dbReference type="Gene3D" id="3.30.450.40">
    <property type="match status" value="1"/>
</dbReference>
<dbReference type="SMART" id="SM00346">
    <property type="entry name" value="HTH_ICLR"/>
    <property type="match status" value="1"/>
</dbReference>
<comment type="caution">
    <text evidence="7">The sequence shown here is derived from an EMBL/GenBank/DDBJ whole genome shotgun (WGS) entry which is preliminary data.</text>
</comment>
<keyword evidence="8" id="KW-1185">Reference proteome</keyword>
<dbReference type="InterPro" id="IPR005471">
    <property type="entry name" value="Tscrpt_reg_IclR_N"/>
</dbReference>
<dbReference type="PANTHER" id="PTHR30136">
    <property type="entry name" value="HELIX-TURN-HELIX TRANSCRIPTIONAL REGULATOR, ICLR FAMILY"/>
    <property type="match status" value="1"/>
</dbReference>
<dbReference type="InterPro" id="IPR014757">
    <property type="entry name" value="Tscrpt_reg_IclR_C"/>
</dbReference>
<dbReference type="EMBL" id="BONZ01000038">
    <property type="protein sequence ID" value="GIH15871.1"/>
    <property type="molecule type" value="Genomic_DNA"/>
</dbReference>
<dbReference type="Gene3D" id="1.10.10.10">
    <property type="entry name" value="Winged helix-like DNA-binding domain superfamily/Winged helix DNA-binding domain"/>
    <property type="match status" value="1"/>
</dbReference>
<proteinExistence type="predicted"/>
<dbReference type="InterPro" id="IPR050707">
    <property type="entry name" value="HTH_MetabolicPath_Reg"/>
</dbReference>
<evidence type="ECO:0000313" key="7">
    <source>
        <dbReference type="EMBL" id="GIH15871.1"/>
    </source>
</evidence>
<dbReference type="SUPFAM" id="SSF55781">
    <property type="entry name" value="GAF domain-like"/>
    <property type="match status" value="1"/>
</dbReference>
<feature type="domain" description="HTH iclR-type" evidence="5">
    <location>
        <begin position="46"/>
        <end position="106"/>
    </location>
</feature>
<dbReference type="PROSITE" id="PS51078">
    <property type="entry name" value="ICLR_ED"/>
    <property type="match status" value="1"/>
</dbReference>
<evidence type="ECO:0000256" key="3">
    <source>
        <dbReference type="ARBA" id="ARBA00023163"/>
    </source>
</evidence>
<accession>A0A8J3QSW6</accession>
<dbReference type="PROSITE" id="PS51077">
    <property type="entry name" value="HTH_ICLR"/>
    <property type="match status" value="1"/>
</dbReference>
<dbReference type="GO" id="GO:0003700">
    <property type="term" value="F:DNA-binding transcription factor activity"/>
    <property type="evidence" value="ECO:0007669"/>
    <property type="project" value="TreeGrafter"/>
</dbReference>
<evidence type="ECO:0000256" key="1">
    <source>
        <dbReference type="ARBA" id="ARBA00023015"/>
    </source>
</evidence>
<evidence type="ECO:0000313" key="8">
    <source>
        <dbReference type="Proteomes" id="UP000642748"/>
    </source>
</evidence>
<dbReference type="InterPro" id="IPR029016">
    <property type="entry name" value="GAF-like_dom_sf"/>
</dbReference>
<evidence type="ECO:0000259" key="6">
    <source>
        <dbReference type="PROSITE" id="PS51078"/>
    </source>
</evidence>
<evidence type="ECO:0000256" key="4">
    <source>
        <dbReference type="SAM" id="MobiDB-lite"/>
    </source>
</evidence>
<protein>
    <submittedName>
        <fullName evidence="7">IclR family transcriptional regulator</fullName>
    </submittedName>
</protein>
<dbReference type="Proteomes" id="UP000642748">
    <property type="component" value="Unassembled WGS sequence"/>
</dbReference>
<reference evidence="7" key="1">
    <citation type="submission" date="2021-01" db="EMBL/GenBank/DDBJ databases">
        <title>Whole genome shotgun sequence of Rugosimonospora africana NBRC 104875.</title>
        <authorList>
            <person name="Komaki H."/>
            <person name="Tamura T."/>
        </authorList>
    </citation>
    <scope>NUCLEOTIDE SEQUENCE</scope>
    <source>
        <strain evidence="7">NBRC 104875</strain>
    </source>
</reference>
<dbReference type="InterPro" id="IPR036388">
    <property type="entry name" value="WH-like_DNA-bd_sf"/>
</dbReference>
<dbReference type="AlphaFoldDB" id="A0A8J3QSW6"/>
<sequence>MEQNIGVTPQPPVGTVGATPQPPVGTVGATPQPPAGTVGATPQPPVNSVDRALRLARLLVERHRLRVHEAADALGLAPSTVHRLLTALVAHGFATRDRHHVYAVGPFLRGLAVPAPASPDLTHVAHPHLVALSRLTRETVHLVMLEGNGVRFVDGVEGGQTIRVASRTGIVLPAHLTSGGKVLLAELSAAELAGLYPRGLPLRAGAAGPDIGELRRELGNVRRRGYAVNAEETEQGVNALGACVHGPDGAALAAVVVAAPSQRVSRRALSDLAPAVLAAAARISDELS</sequence>
<keyword evidence="3" id="KW-0804">Transcription</keyword>
<dbReference type="Pfam" id="PF01614">
    <property type="entry name" value="IclR_C"/>
    <property type="match status" value="1"/>
</dbReference>
<organism evidence="7 8">
    <name type="scientific">Rugosimonospora africana</name>
    <dbReference type="NCBI Taxonomy" id="556532"/>
    <lineage>
        <taxon>Bacteria</taxon>
        <taxon>Bacillati</taxon>
        <taxon>Actinomycetota</taxon>
        <taxon>Actinomycetes</taxon>
        <taxon>Micromonosporales</taxon>
        <taxon>Micromonosporaceae</taxon>
        <taxon>Rugosimonospora</taxon>
    </lineage>
</organism>
<dbReference type="InterPro" id="IPR036390">
    <property type="entry name" value="WH_DNA-bd_sf"/>
</dbReference>
<evidence type="ECO:0000256" key="2">
    <source>
        <dbReference type="ARBA" id="ARBA00023125"/>
    </source>
</evidence>
<feature type="region of interest" description="Disordered" evidence="4">
    <location>
        <begin position="1"/>
        <end position="46"/>
    </location>
</feature>
<gene>
    <name evidence="7" type="ORF">Raf01_40430</name>
</gene>
<dbReference type="PANTHER" id="PTHR30136:SF35">
    <property type="entry name" value="HTH-TYPE TRANSCRIPTIONAL REGULATOR RV1719"/>
    <property type="match status" value="1"/>
</dbReference>
<name>A0A8J3QSW6_9ACTN</name>
<dbReference type="SUPFAM" id="SSF46785">
    <property type="entry name" value="Winged helix' DNA-binding domain"/>
    <property type="match status" value="1"/>
</dbReference>
<dbReference type="GO" id="GO:0045892">
    <property type="term" value="P:negative regulation of DNA-templated transcription"/>
    <property type="evidence" value="ECO:0007669"/>
    <property type="project" value="TreeGrafter"/>
</dbReference>